<dbReference type="Pfam" id="PF07724">
    <property type="entry name" value="AAA_2"/>
    <property type="match status" value="1"/>
</dbReference>
<evidence type="ECO:0000256" key="2">
    <source>
        <dbReference type="ARBA" id="ARBA00022737"/>
    </source>
</evidence>
<dbReference type="SMART" id="SM00382">
    <property type="entry name" value="AAA"/>
    <property type="match status" value="2"/>
</dbReference>
<keyword evidence="4 8" id="KW-0067">ATP-binding</keyword>
<evidence type="ECO:0000256" key="3">
    <source>
        <dbReference type="ARBA" id="ARBA00022741"/>
    </source>
</evidence>
<evidence type="ECO:0000313" key="11">
    <source>
        <dbReference type="EMBL" id="PJA83344.1"/>
    </source>
</evidence>
<dbReference type="InterPro" id="IPR028299">
    <property type="entry name" value="ClpA/B_CS2"/>
</dbReference>
<dbReference type="PROSITE" id="PS51903">
    <property type="entry name" value="CLP_R"/>
    <property type="match status" value="1"/>
</dbReference>
<proteinExistence type="inferred from homology"/>
<dbReference type="InterPro" id="IPR041546">
    <property type="entry name" value="ClpA/ClpB_AAA_lid"/>
</dbReference>
<comment type="caution">
    <text evidence="11">The sequence shown here is derived from an EMBL/GenBank/DDBJ whole genome shotgun (WGS) entry which is preliminary data.</text>
</comment>
<dbReference type="SUPFAM" id="SSF52540">
    <property type="entry name" value="P-loop containing nucleoside triphosphate hydrolases"/>
    <property type="match status" value="2"/>
</dbReference>
<name>A0A2M7Z3G1_9BACT</name>
<dbReference type="InterPro" id="IPR001270">
    <property type="entry name" value="ClpA/B"/>
</dbReference>
<dbReference type="InterPro" id="IPR003593">
    <property type="entry name" value="AAA+_ATPase"/>
</dbReference>
<dbReference type="PROSITE" id="PS00870">
    <property type="entry name" value="CLPAB_1"/>
    <property type="match status" value="1"/>
</dbReference>
<protein>
    <submittedName>
        <fullName evidence="11">Type VI secretion system ATPase TssH</fullName>
    </submittedName>
</protein>
<dbReference type="SMART" id="SM01086">
    <property type="entry name" value="ClpB_D2-small"/>
    <property type="match status" value="1"/>
</dbReference>
<gene>
    <name evidence="11" type="ORF">CO146_01330</name>
</gene>
<dbReference type="Proteomes" id="UP000230178">
    <property type="component" value="Unassembled WGS sequence"/>
</dbReference>
<keyword evidence="3 8" id="KW-0547">Nucleotide-binding</keyword>
<dbReference type="GO" id="GO:0034605">
    <property type="term" value="P:cellular response to heat"/>
    <property type="evidence" value="ECO:0007669"/>
    <property type="project" value="TreeGrafter"/>
</dbReference>
<evidence type="ECO:0000256" key="8">
    <source>
        <dbReference type="RuleBase" id="RU004432"/>
    </source>
</evidence>
<dbReference type="Gene3D" id="1.10.1780.10">
    <property type="entry name" value="Clp, N-terminal domain"/>
    <property type="match status" value="1"/>
</dbReference>
<feature type="coiled-coil region" evidence="9">
    <location>
        <begin position="416"/>
        <end position="505"/>
    </location>
</feature>
<feature type="non-terminal residue" evidence="11">
    <location>
        <position position="870"/>
    </location>
</feature>
<dbReference type="InterPro" id="IPR036628">
    <property type="entry name" value="Clp_N_dom_sf"/>
</dbReference>
<dbReference type="AlphaFoldDB" id="A0A2M7Z3G1"/>
<dbReference type="Pfam" id="PF17871">
    <property type="entry name" value="AAA_lid_9"/>
    <property type="match status" value="1"/>
</dbReference>
<organism evidence="11 12">
    <name type="scientific">Candidatus Nealsonbacteria bacterium CG_4_9_14_3_um_filter_37_29</name>
    <dbReference type="NCBI Taxonomy" id="1974696"/>
    <lineage>
        <taxon>Bacteria</taxon>
        <taxon>Candidatus Nealsoniibacteriota</taxon>
    </lineage>
</organism>
<dbReference type="FunFam" id="3.40.50.300:FF:000010">
    <property type="entry name" value="Chaperone clpB 1, putative"/>
    <property type="match status" value="1"/>
</dbReference>
<dbReference type="PRINTS" id="PR00300">
    <property type="entry name" value="CLPPROTEASEA"/>
</dbReference>
<evidence type="ECO:0000256" key="5">
    <source>
        <dbReference type="ARBA" id="ARBA00023186"/>
    </source>
</evidence>
<evidence type="ECO:0000256" key="4">
    <source>
        <dbReference type="ARBA" id="ARBA00022840"/>
    </source>
</evidence>
<dbReference type="InterPro" id="IPR018368">
    <property type="entry name" value="ClpA/B_CS1"/>
</dbReference>
<dbReference type="Gene3D" id="3.40.50.300">
    <property type="entry name" value="P-loop containing nucleotide triphosphate hydrolases"/>
    <property type="match status" value="3"/>
</dbReference>
<evidence type="ECO:0000256" key="7">
    <source>
        <dbReference type="PROSITE-ProRule" id="PRU01251"/>
    </source>
</evidence>
<evidence type="ECO:0000259" key="10">
    <source>
        <dbReference type="PROSITE" id="PS51903"/>
    </source>
</evidence>
<sequence>MPNGGNFTHKAQDAIISAQDLARERGQQQIDALHLLYSLLTQEESLVLNLLKRIGVDFENLKRKTKSALERIPVIATPQTFGQFYLTQDMAKVLDRARQEAMKMGDEYISVEHLFLALLAAETKAREILDKATFLQPGGGPTTLEFGKLDYETVLKTLSQIRGGQRITDPEPETKYQVLEKYARNLTSLARQGKLDPVIGRENEIKRLMQVLSRRTKNNPVLIGEAGVGKTAIVEGLAQKIVSGQVPESLKEKEIVGLDLGALVAGTKYRGEFEDRVKALLKEINRAGGKYLLSIDELHTLVGAGAAEGAIDASNLLKPALARGELRAIGATTLKDYQKYIERDPALERRFQPIYVSEPSIEDTILILRGIKEKYELHHGVKIEDSALIACAQLAARYITDRFLPDKAVDLMDEAMSSLRLEIESEPEDLEKLKKEIQKLEIESEATKKDSKKQRVLSRQVADLAEKAKAIEAQWQSERETIVKIKNLKKEIEALRFEVERETASANLQKVAEIKYGKIPNLLKGLKKEERKLARFQESRPILKGEIGQEEVAKVVSRWTGIPVTRLLEAEAKKLGKMEEIVSKRVIGQREAIEAISNAIRRARAGISEENRPVGSFMFLGPTGVGKTETARALAEFLFNDENALVRLDMSEYMERHTVSKMIGSPPGYVGYEEGGQLTEKIRRRPYSVVLLDEVEKAHPEVFNILLQILEDGRLTDAKGRTASFKNAILIMTSNVGSDIIAKESALGFVGGDEEKSARESLREKVMAALKENFRPEFLNRIDEIIIFNYLGRPEIKKIVELELQKVANRLQGKSIEIKVNESAKEFLAERGFDPNLGARPLKRVIQKQVLDPLSLKIVAGEVKEGERVI</sequence>
<dbReference type="FunFam" id="3.40.50.300:FF:000120">
    <property type="entry name" value="ATP-dependent chaperone ClpB"/>
    <property type="match status" value="1"/>
</dbReference>
<keyword evidence="9" id="KW-0175">Coiled coil</keyword>
<accession>A0A2M7Z3G1</accession>
<dbReference type="GO" id="GO:0005737">
    <property type="term" value="C:cytoplasm"/>
    <property type="evidence" value="ECO:0007669"/>
    <property type="project" value="TreeGrafter"/>
</dbReference>
<dbReference type="InterPro" id="IPR003959">
    <property type="entry name" value="ATPase_AAA_core"/>
</dbReference>
<comment type="similarity">
    <text evidence="1 8">Belongs to the ClpA/ClpB family.</text>
</comment>
<dbReference type="PANTHER" id="PTHR11638">
    <property type="entry name" value="ATP-DEPENDENT CLP PROTEASE"/>
    <property type="match status" value="1"/>
</dbReference>
<comment type="subunit">
    <text evidence="6">Homohexamer. The oligomerization is ATP-dependent.</text>
</comment>
<dbReference type="InterPro" id="IPR050130">
    <property type="entry name" value="ClpA_ClpB"/>
</dbReference>
<evidence type="ECO:0000256" key="9">
    <source>
        <dbReference type="SAM" id="Coils"/>
    </source>
</evidence>
<dbReference type="PANTHER" id="PTHR11638:SF18">
    <property type="entry name" value="HEAT SHOCK PROTEIN 104"/>
    <property type="match status" value="1"/>
</dbReference>
<dbReference type="InterPro" id="IPR027417">
    <property type="entry name" value="P-loop_NTPase"/>
</dbReference>
<dbReference type="InterPro" id="IPR019489">
    <property type="entry name" value="Clp_ATPase_C"/>
</dbReference>
<dbReference type="GO" id="GO:0016887">
    <property type="term" value="F:ATP hydrolysis activity"/>
    <property type="evidence" value="ECO:0007669"/>
    <property type="project" value="InterPro"/>
</dbReference>
<dbReference type="InterPro" id="IPR004176">
    <property type="entry name" value="Clp_R_N"/>
</dbReference>
<reference evidence="12" key="1">
    <citation type="submission" date="2017-09" db="EMBL/GenBank/DDBJ databases">
        <title>Depth-based differentiation of microbial function through sediment-hosted aquifers and enrichment of novel symbionts in the deep terrestrial subsurface.</title>
        <authorList>
            <person name="Probst A.J."/>
            <person name="Ladd B."/>
            <person name="Jarett J.K."/>
            <person name="Geller-Mcgrath D.E."/>
            <person name="Sieber C.M.K."/>
            <person name="Emerson J.B."/>
            <person name="Anantharaman K."/>
            <person name="Thomas B.C."/>
            <person name="Malmstrom R."/>
            <person name="Stieglmeier M."/>
            <person name="Klingl A."/>
            <person name="Woyke T."/>
            <person name="Ryan C.M."/>
            <person name="Banfield J.F."/>
        </authorList>
    </citation>
    <scope>NUCLEOTIDE SEQUENCE [LARGE SCALE GENOMIC DNA]</scope>
</reference>
<dbReference type="FunFam" id="3.40.50.300:FF:000025">
    <property type="entry name" value="ATP-dependent Clp protease subunit"/>
    <property type="match status" value="1"/>
</dbReference>
<dbReference type="Pfam" id="PF10431">
    <property type="entry name" value="ClpB_D2-small"/>
    <property type="match status" value="1"/>
</dbReference>
<dbReference type="PROSITE" id="PS00871">
    <property type="entry name" value="CLPAB_2"/>
    <property type="match status" value="1"/>
</dbReference>
<evidence type="ECO:0000256" key="6">
    <source>
        <dbReference type="ARBA" id="ARBA00026057"/>
    </source>
</evidence>
<dbReference type="SUPFAM" id="SSF81923">
    <property type="entry name" value="Double Clp-N motif"/>
    <property type="match status" value="1"/>
</dbReference>
<evidence type="ECO:0000313" key="12">
    <source>
        <dbReference type="Proteomes" id="UP000230178"/>
    </source>
</evidence>
<evidence type="ECO:0000256" key="1">
    <source>
        <dbReference type="ARBA" id="ARBA00008675"/>
    </source>
</evidence>
<keyword evidence="5 8" id="KW-0143">Chaperone</keyword>
<dbReference type="Gene3D" id="1.10.8.60">
    <property type="match status" value="1"/>
</dbReference>
<feature type="domain" description="Clp R" evidence="10">
    <location>
        <begin position="2"/>
        <end position="164"/>
    </location>
</feature>
<dbReference type="GO" id="GO:0005524">
    <property type="term" value="F:ATP binding"/>
    <property type="evidence" value="ECO:0007669"/>
    <property type="project" value="UniProtKB-KW"/>
</dbReference>
<dbReference type="Pfam" id="PF00004">
    <property type="entry name" value="AAA"/>
    <property type="match status" value="1"/>
</dbReference>
<dbReference type="CDD" id="cd19499">
    <property type="entry name" value="RecA-like_ClpB_Hsp104-like"/>
    <property type="match status" value="1"/>
</dbReference>
<dbReference type="Pfam" id="PF02861">
    <property type="entry name" value="Clp_N"/>
    <property type="match status" value="1"/>
</dbReference>
<keyword evidence="2 7" id="KW-0677">Repeat</keyword>
<dbReference type="EMBL" id="PFVS01000051">
    <property type="protein sequence ID" value="PJA83344.1"/>
    <property type="molecule type" value="Genomic_DNA"/>
</dbReference>
<dbReference type="CDD" id="cd00009">
    <property type="entry name" value="AAA"/>
    <property type="match status" value="1"/>
</dbReference>